<sequence>MIGNHAANLERHFKRHHSNEFKTVQQKKKIKLNIRDEATPSTSGSSGSQETLDKYVKSEFLKVKLNKEIVLKACIELITVNGCSFEMLEYSGFKKILNPIVNAIGNHFSVNSENIKLLIPETAVKIVSEISTALEKKVISLKIDIATRLNRSILGVNAQLIIGGRINLS</sequence>
<dbReference type="AlphaFoldDB" id="A0A8X6FZ31"/>
<name>A0A8X6FZ31_TRICU</name>
<dbReference type="Proteomes" id="UP000887116">
    <property type="component" value="Unassembled WGS sequence"/>
</dbReference>
<protein>
    <submittedName>
        <fullName evidence="1">Zinc finger BED domain-containing protein 4</fullName>
    </submittedName>
</protein>
<comment type="caution">
    <text evidence="1">The sequence shown here is derived from an EMBL/GenBank/DDBJ whole genome shotgun (WGS) entry which is preliminary data.</text>
</comment>
<keyword evidence="2" id="KW-1185">Reference proteome</keyword>
<proteinExistence type="predicted"/>
<gene>
    <name evidence="1" type="primary">X975_16226</name>
    <name evidence="1" type="ORF">TNCT_433921</name>
</gene>
<dbReference type="EMBL" id="BMAO01004162">
    <property type="protein sequence ID" value="GFQ92860.1"/>
    <property type="molecule type" value="Genomic_DNA"/>
</dbReference>
<evidence type="ECO:0000313" key="2">
    <source>
        <dbReference type="Proteomes" id="UP000887116"/>
    </source>
</evidence>
<dbReference type="OrthoDB" id="6629021at2759"/>
<organism evidence="1 2">
    <name type="scientific">Trichonephila clavata</name>
    <name type="common">Joro spider</name>
    <name type="synonym">Nephila clavata</name>
    <dbReference type="NCBI Taxonomy" id="2740835"/>
    <lineage>
        <taxon>Eukaryota</taxon>
        <taxon>Metazoa</taxon>
        <taxon>Ecdysozoa</taxon>
        <taxon>Arthropoda</taxon>
        <taxon>Chelicerata</taxon>
        <taxon>Arachnida</taxon>
        <taxon>Araneae</taxon>
        <taxon>Araneomorphae</taxon>
        <taxon>Entelegynae</taxon>
        <taxon>Araneoidea</taxon>
        <taxon>Nephilidae</taxon>
        <taxon>Trichonephila</taxon>
    </lineage>
</organism>
<reference evidence="1" key="1">
    <citation type="submission" date="2020-07" db="EMBL/GenBank/DDBJ databases">
        <title>Multicomponent nature underlies the extraordinary mechanical properties of spider dragline silk.</title>
        <authorList>
            <person name="Kono N."/>
            <person name="Nakamura H."/>
            <person name="Mori M."/>
            <person name="Yoshida Y."/>
            <person name="Ohtoshi R."/>
            <person name="Malay A.D."/>
            <person name="Moran D.A.P."/>
            <person name="Tomita M."/>
            <person name="Numata K."/>
            <person name="Arakawa K."/>
        </authorList>
    </citation>
    <scope>NUCLEOTIDE SEQUENCE</scope>
</reference>
<evidence type="ECO:0000313" key="1">
    <source>
        <dbReference type="EMBL" id="GFQ92860.1"/>
    </source>
</evidence>
<accession>A0A8X6FZ31</accession>